<protein>
    <recommendedName>
        <fullName evidence="1">Glycosyl transferase family 1 domain-containing protein</fullName>
    </recommendedName>
</protein>
<dbReference type="CDD" id="cd03801">
    <property type="entry name" value="GT4_PimA-like"/>
    <property type="match status" value="1"/>
</dbReference>
<proteinExistence type="predicted"/>
<dbReference type="InterPro" id="IPR001296">
    <property type="entry name" value="Glyco_trans_1"/>
</dbReference>
<dbReference type="InterPro" id="IPR050194">
    <property type="entry name" value="Glycosyltransferase_grp1"/>
</dbReference>
<comment type="caution">
    <text evidence="2">The sequence shown here is derived from an EMBL/GenBank/DDBJ whole genome shotgun (WGS) entry which is preliminary data.</text>
</comment>
<evidence type="ECO:0000259" key="1">
    <source>
        <dbReference type="Pfam" id="PF00534"/>
    </source>
</evidence>
<dbReference type="GO" id="GO:0016757">
    <property type="term" value="F:glycosyltransferase activity"/>
    <property type="evidence" value="ECO:0007669"/>
    <property type="project" value="InterPro"/>
</dbReference>
<dbReference type="Proteomes" id="UP000176850">
    <property type="component" value="Unassembled WGS sequence"/>
</dbReference>
<organism evidence="2 3">
    <name type="scientific">Candidatus Roizmanbacteria bacterium RIFCSPHIGHO2_01_FULL_39_24</name>
    <dbReference type="NCBI Taxonomy" id="1802032"/>
    <lineage>
        <taxon>Bacteria</taxon>
        <taxon>Candidatus Roizmaniibacteriota</taxon>
    </lineage>
</organism>
<dbReference type="PANTHER" id="PTHR45947">
    <property type="entry name" value="SULFOQUINOVOSYL TRANSFERASE SQD2"/>
    <property type="match status" value="1"/>
</dbReference>
<dbReference type="AlphaFoldDB" id="A0A1F7GJ11"/>
<reference evidence="2 3" key="1">
    <citation type="journal article" date="2016" name="Nat. Commun.">
        <title>Thousands of microbial genomes shed light on interconnected biogeochemical processes in an aquifer system.</title>
        <authorList>
            <person name="Anantharaman K."/>
            <person name="Brown C.T."/>
            <person name="Hug L.A."/>
            <person name="Sharon I."/>
            <person name="Castelle C.J."/>
            <person name="Probst A.J."/>
            <person name="Thomas B.C."/>
            <person name="Singh A."/>
            <person name="Wilkins M.J."/>
            <person name="Karaoz U."/>
            <person name="Brodie E.L."/>
            <person name="Williams K.H."/>
            <person name="Hubbard S.S."/>
            <person name="Banfield J.F."/>
        </authorList>
    </citation>
    <scope>NUCLEOTIDE SEQUENCE [LARGE SCALE GENOMIC DNA]</scope>
</reference>
<gene>
    <name evidence="2" type="ORF">A2799_02985</name>
</gene>
<dbReference type="SUPFAM" id="SSF53756">
    <property type="entry name" value="UDP-Glycosyltransferase/glycogen phosphorylase"/>
    <property type="match status" value="1"/>
</dbReference>
<sequence>MGKKILLVSEYFTPHFTGIAQAFDALAQQLSSQKNSVTILTTQFDKTLPLSQQYSNLTIYRSPYLFKISRTHYSLTIIFDFLKIIRNQDVVVINSPNSNIFFFSILAKLFNKKLIIFHQGDLILQKGNKNFFINIIIEKLFDILTIPSLFLADTVSTYTRDYAENSRVLKYFLHKFKAYIPTLPVPTKKADSSFLKKIDNLKKNHILIGFAGRFVEEKGFDILFKSIPFVLKTYPNALLVFAGETNISYENSFQINKKLIDKYKKQIILLGLLNKSELFLFYKSLDVFVISSRSDCFPLTQMEVAICGIPLVVTDIPGARMLVKETGFGEVVLPENPQSLANGIISVLQTRESLIKRKNNVIQFLSNYETFPL</sequence>
<evidence type="ECO:0000313" key="2">
    <source>
        <dbReference type="EMBL" id="OGK18542.1"/>
    </source>
</evidence>
<dbReference type="Pfam" id="PF00534">
    <property type="entry name" value="Glycos_transf_1"/>
    <property type="match status" value="1"/>
</dbReference>
<dbReference type="PANTHER" id="PTHR45947:SF3">
    <property type="entry name" value="SULFOQUINOVOSYL TRANSFERASE SQD2"/>
    <property type="match status" value="1"/>
</dbReference>
<accession>A0A1F7GJ11</accession>
<name>A0A1F7GJ11_9BACT</name>
<feature type="domain" description="Glycosyl transferase family 1" evidence="1">
    <location>
        <begin position="195"/>
        <end position="359"/>
    </location>
</feature>
<dbReference type="Gene3D" id="3.40.50.2000">
    <property type="entry name" value="Glycogen Phosphorylase B"/>
    <property type="match status" value="2"/>
</dbReference>
<evidence type="ECO:0000313" key="3">
    <source>
        <dbReference type="Proteomes" id="UP000176850"/>
    </source>
</evidence>
<dbReference type="EMBL" id="MFZH01000030">
    <property type="protein sequence ID" value="OGK18542.1"/>
    <property type="molecule type" value="Genomic_DNA"/>
</dbReference>